<dbReference type="PANTHER" id="PTHR13389:SF0">
    <property type="entry name" value="PUMILIO HOMOLOG 3"/>
    <property type="match status" value="1"/>
</dbReference>
<keyword evidence="7" id="KW-0238">DNA-binding</keyword>
<feature type="compositionally biased region" description="Basic and acidic residues" evidence="12">
    <location>
        <begin position="1"/>
        <end position="16"/>
    </location>
</feature>
<comment type="subcellular location">
    <subcellularLocation>
        <location evidence="1">Chromosome</location>
    </subcellularLocation>
    <subcellularLocation>
        <location evidence="2">Nucleus</location>
        <location evidence="2">Nucleolus</location>
    </subcellularLocation>
    <subcellularLocation>
        <location evidence="3">Nucleus</location>
        <location evidence="3">Nucleoplasm</location>
    </subcellularLocation>
</comment>
<dbReference type="SMART" id="SM00025">
    <property type="entry name" value="Pumilio"/>
    <property type="match status" value="6"/>
</dbReference>
<evidence type="ECO:0000256" key="6">
    <source>
        <dbReference type="ARBA" id="ARBA00022884"/>
    </source>
</evidence>
<evidence type="ECO:0000256" key="12">
    <source>
        <dbReference type="SAM" id="MobiDB-lite"/>
    </source>
</evidence>
<accession>A0A8C5LIX3</accession>
<evidence type="ECO:0000256" key="9">
    <source>
        <dbReference type="ARBA" id="ARBA00055542"/>
    </source>
</evidence>
<dbReference type="GeneTree" id="ENSGT00390000015757"/>
<name>A0A8C5LIX3_9ANUR</name>
<gene>
    <name evidence="14" type="primary">PUM3</name>
</gene>
<dbReference type="InterPro" id="IPR033133">
    <property type="entry name" value="PUM-HD"/>
</dbReference>
<proteinExistence type="predicted"/>
<dbReference type="GO" id="GO:0005730">
    <property type="term" value="C:nucleolus"/>
    <property type="evidence" value="ECO:0007669"/>
    <property type="project" value="UniProtKB-SubCell"/>
</dbReference>
<dbReference type="PANTHER" id="PTHR13389">
    <property type="entry name" value="PUMILIO HOMOLOG 3"/>
    <property type="match status" value="1"/>
</dbReference>
<evidence type="ECO:0000256" key="8">
    <source>
        <dbReference type="ARBA" id="ARBA00023242"/>
    </source>
</evidence>
<evidence type="ECO:0000256" key="3">
    <source>
        <dbReference type="ARBA" id="ARBA00004642"/>
    </source>
</evidence>
<keyword evidence="8" id="KW-0539">Nucleus</keyword>
<dbReference type="FunFam" id="1.25.10.10:FF:001092">
    <property type="entry name" value="Pumilio RNA-binding family member 3"/>
    <property type="match status" value="1"/>
</dbReference>
<dbReference type="InterPro" id="IPR012959">
    <property type="entry name" value="CPL_dom"/>
</dbReference>
<dbReference type="FunFam" id="1.25.10.10:FF:000207">
    <property type="entry name" value="Pumilio RNA-binding family member 3"/>
    <property type="match status" value="1"/>
</dbReference>
<keyword evidence="6" id="KW-0694">RNA-binding</keyword>
<evidence type="ECO:0000313" key="14">
    <source>
        <dbReference type="Ensembl" id="ENSLLEP00000001012.1"/>
    </source>
</evidence>
<dbReference type="PROSITE" id="PS50302">
    <property type="entry name" value="PUM"/>
    <property type="match status" value="1"/>
</dbReference>
<dbReference type="GO" id="GO:0008354">
    <property type="term" value="P:germ cell migration"/>
    <property type="evidence" value="ECO:0007669"/>
    <property type="project" value="Ensembl"/>
</dbReference>
<reference evidence="14" key="2">
    <citation type="submission" date="2025-09" db="UniProtKB">
        <authorList>
            <consortium name="Ensembl"/>
        </authorList>
    </citation>
    <scope>IDENTIFICATION</scope>
</reference>
<sequence length="643" mass="72922">MEAKGKTPFKAKDKNTQKMNKGTKFANKKVPGDQKQKGKNTSLNPKGGNKPNKFEKGKKMPDRAGGKAGVKQFSKNTKPGNVSTLKRKRPTDNNEGGSEAKKPKWNEYKQEKKELKQTRQLNDKNNFDVMTKSKQIWENIRRKDCDASKRSRLMNDLEKLLKGNVKSIAFAHDTTRVIQCYVKYADERRRQEVFEELKEHIVDLSKSKYARNIVRKFLMYGSKSQVAEIIKSFKGEVKKLLRHSEASYIVEYAYNHKAILEQRNMLCEELYGNTFRYFKSAEHTTLGQVLEAKPEKKESILEEMKQILIPLAQKEAVIKHSLVHKVFLDFFTHATPKIRSEVIEAIRESVIYMIHTHDGARVGMHCAWHGTAKDRKVFTKTMKTFVEKIATGEFSHLVLLAMFDCIDDTKLVKQIIISELVDCLPKMINNKFGRKVVLYLLSWRSPARFLPEIIELLKQGDENAHSKKNSVVRQRELLDTISSTLLKHLEENIQDLVLQNASCAVVTNVVLHAAGDPQPVMSAVADMAAEEFHAGGIDGKLHVAEHPAGHLVLKWLIKQDKDLKENGKEGCFARTLVEHVGTEKLRKWAQVNRGAIVLCCLLQSCDEEIAATVKNGLKGLVSMPKDSKNTKAIGALIELLNSP</sequence>
<reference evidence="14" key="1">
    <citation type="submission" date="2025-08" db="UniProtKB">
        <authorList>
            <consortium name="Ensembl"/>
        </authorList>
    </citation>
    <scope>IDENTIFICATION</scope>
</reference>
<evidence type="ECO:0000256" key="1">
    <source>
        <dbReference type="ARBA" id="ARBA00004286"/>
    </source>
</evidence>
<feature type="compositionally biased region" description="Polar residues" evidence="12">
    <location>
        <begin position="73"/>
        <end position="84"/>
    </location>
</feature>
<dbReference type="InterPro" id="IPR016024">
    <property type="entry name" value="ARM-type_fold"/>
</dbReference>
<dbReference type="SUPFAM" id="SSF48371">
    <property type="entry name" value="ARM repeat"/>
    <property type="match status" value="1"/>
</dbReference>
<dbReference type="GO" id="GO:0006417">
    <property type="term" value="P:regulation of translation"/>
    <property type="evidence" value="ECO:0007669"/>
    <property type="project" value="TreeGrafter"/>
</dbReference>
<dbReference type="Ensembl" id="ENSLLET00000001060.1">
    <property type="protein sequence ID" value="ENSLLEP00000001012.1"/>
    <property type="gene ID" value="ENSLLEG00000000665.1"/>
</dbReference>
<dbReference type="GO" id="GO:0005654">
    <property type="term" value="C:nucleoplasm"/>
    <property type="evidence" value="ECO:0007669"/>
    <property type="project" value="UniProtKB-SubCell"/>
</dbReference>
<dbReference type="InterPro" id="IPR001313">
    <property type="entry name" value="Pumilio_RNA-bd_rpt"/>
</dbReference>
<feature type="repeat" description="Pumilio" evidence="11">
    <location>
        <begin position="196"/>
        <end position="231"/>
    </location>
</feature>
<evidence type="ECO:0000256" key="2">
    <source>
        <dbReference type="ARBA" id="ARBA00004604"/>
    </source>
</evidence>
<dbReference type="PROSITE" id="PS50303">
    <property type="entry name" value="PUM_HD"/>
    <property type="match status" value="1"/>
</dbReference>
<protein>
    <recommendedName>
        <fullName evidence="10">Pumilio homolog 3</fullName>
    </recommendedName>
</protein>
<keyword evidence="4" id="KW-0158">Chromosome</keyword>
<dbReference type="GO" id="GO:0003729">
    <property type="term" value="F:mRNA binding"/>
    <property type="evidence" value="ECO:0007669"/>
    <property type="project" value="TreeGrafter"/>
</dbReference>
<keyword evidence="15" id="KW-1185">Reference proteome</keyword>
<dbReference type="GO" id="GO:0003677">
    <property type="term" value="F:DNA binding"/>
    <property type="evidence" value="ECO:0007669"/>
    <property type="project" value="UniProtKB-KW"/>
</dbReference>
<evidence type="ECO:0000256" key="11">
    <source>
        <dbReference type="PROSITE-ProRule" id="PRU00317"/>
    </source>
</evidence>
<evidence type="ECO:0000256" key="7">
    <source>
        <dbReference type="ARBA" id="ARBA00023125"/>
    </source>
</evidence>
<keyword evidence="5" id="KW-0677">Repeat</keyword>
<dbReference type="OrthoDB" id="497380at2759"/>
<dbReference type="Proteomes" id="UP000694569">
    <property type="component" value="Unplaced"/>
</dbReference>
<feature type="domain" description="PUM-HD" evidence="13">
    <location>
        <begin position="132"/>
        <end position="485"/>
    </location>
</feature>
<feature type="compositionally biased region" description="Basic and acidic residues" evidence="12">
    <location>
        <begin position="98"/>
        <end position="118"/>
    </location>
</feature>
<dbReference type="Gene3D" id="1.25.10.10">
    <property type="entry name" value="Leucine-rich Repeat Variant"/>
    <property type="match status" value="1"/>
</dbReference>
<evidence type="ECO:0000256" key="4">
    <source>
        <dbReference type="ARBA" id="ARBA00022454"/>
    </source>
</evidence>
<evidence type="ECO:0000256" key="10">
    <source>
        <dbReference type="ARBA" id="ARBA00073764"/>
    </source>
</evidence>
<dbReference type="Pfam" id="PF08144">
    <property type="entry name" value="CPL"/>
    <property type="match status" value="1"/>
</dbReference>
<evidence type="ECO:0000259" key="13">
    <source>
        <dbReference type="PROSITE" id="PS50303"/>
    </source>
</evidence>
<organism evidence="14 15">
    <name type="scientific">Leptobrachium leishanense</name>
    <name type="common">Leishan spiny toad</name>
    <dbReference type="NCBI Taxonomy" id="445787"/>
    <lineage>
        <taxon>Eukaryota</taxon>
        <taxon>Metazoa</taxon>
        <taxon>Chordata</taxon>
        <taxon>Craniata</taxon>
        <taxon>Vertebrata</taxon>
        <taxon>Euteleostomi</taxon>
        <taxon>Amphibia</taxon>
        <taxon>Batrachia</taxon>
        <taxon>Anura</taxon>
        <taxon>Pelobatoidea</taxon>
        <taxon>Megophryidae</taxon>
        <taxon>Leptobrachium</taxon>
    </lineage>
</organism>
<feature type="region of interest" description="Disordered" evidence="12">
    <location>
        <begin position="1"/>
        <end position="118"/>
    </location>
</feature>
<dbReference type="InterPro" id="IPR011989">
    <property type="entry name" value="ARM-like"/>
</dbReference>
<dbReference type="InterPro" id="IPR040059">
    <property type="entry name" value="PUM3"/>
</dbReference>
<dbReference type="GO" id="GO:0005694">
    <property type="term" value="C:chromosome"/>
    <property type="evidence" value="ECO:0007669"/>
    <property type="project" value="UniProtKB-SubCell"/>
</dbReference>
<evidence type="ECO:0000256" key="5">
    <source>
        <dbReference type="ARBA" id="ARBA00022737"/>
    </source>
</evidence>
<feature type="compositionally biased region" description="Basic and acidic residues" evidence="12">
    <location>
        <begin position="52"/>
        <end position="65"/>
    </location>
</feature>
<evidence type="ECO:0000313" key="15">
    <source>
        <dbReference type="Proteomes" id="UP000694569"/>
    </source>
</evidence>
<comment type="function">
    <text evidence="9">Inhibits the poly(ADP-ribosyl)ation activity of PARP1 and the degradation of PARP1 by CASP3 following genotoxic stress. Binds to double-stranded RNA or DNA without sequence specificity. Involved in development of the eye and of primordial germ cells.</text>
</comment>
<dbReference type="AlphaFoldDB" id="A0A8C5LIX3"/>